<evidence type="ECO:0000313" key="3">
    <source>
        <dbReference type="EMBL" id="KAJ2849198.1"/>
    </source>
</evidence>
<dbReference type="OrthoDB" id="2150639at2759"/>
<dbReference type="Proteomes" id="UP001139887">
    <property type="component" value="Unassembled WGS sequence"/>
</dbReference>
<proteinExistence type="predicted"/>
<gene>
    <name evidence="3" type="ORF">IWW36_002797</name>
</gene>
<feature type="region of interest" description="Disordered" evidence="1">
    <location>
        <begin position="108"/>
        <end position="203"/>
    </location>
</feature>
<evidence type="ECO:0000313" key="4">
    <source>
        <dbReference type="Proteomes" id="UP001139887"/>
    </source>
</evidence>
<organism evidence="3 4">
    <name type="scientific">Coemansia brasiliensis</name>
    <dbReference type="NCBI Taxonomy" id="2650707"/>
    <lineage>
        <taxon>Eukaryota</taxon>
        <taxon>Fungi</taxon>
        <taxon>Fungi incertae sedis</taxon>
        <taxon>Zoopagomycota</taxon>
        <taxon>Kickxellomycotina</taxon>
        <taxon>Kickxellomycetes</taxon>
        <taxon>Kickxellales</taxon>
        <taxon>Kickxellaceae</taxon>
        <taxon>Coemansia</taxon>
    </lineage>
</organism>
<feature type="compositionally biased region" description="Basic and acidic residues" evidence="1">
    <location>
        <begin position="117"/>
        <end position="133"/>
    </location>
</feature>
<feature type="compositionally biased region" description="Polar residues" evidence="1">
    <location>
        <begin position="138"/>
        <end position="150"/>
    </location>
</feature>
<feature type="region of interest" description="Disordered" evidence="1">
    <location>
        <begin position="67"/>
        <end position="86"/>
    </location>
</feature>
<evidence type="ECO:0000256" key="2">
    <source>
        <dbReference type="SAM" id="SignalP"/>
    </source>
</evidence>
<feature type="chain" id="PRO_5040966610" evidence="2">
    <location>
        <begin position="17"/>
        <end position="203"/>
    </location>
</feature>
<keyword evidence="4" id="KW-1185">Reference proteome</keyword>
<evidence type="ECO:0000256" key="1">
    <source>
        <dbReference type="SAM" id="MobiDB-lite"/>
    </source>
</evidence>
<feature type="compositionally biased region" description="Low complexity" evidence="1">
    <location>
        <begin position="177"/>
        <end position="188"/>
    </location>
</feature>
<name>A0A9W8I6K8_9FUNG</name>
<dbReference type="AlphaFoldDB" id="A0A9W8I6K8"/>
<protein>
    <submittedName>
        <fullName evidence="3">Uncharacterized protein</fullName>
    </submittedName>
</protein>
<keyword evidence="2" id="KW-0732">Signal</keyword>
<dbReference type="EMBL" id="JANBUW010000096">
    <property type="protein sequence ID" value="KAJ2849198.1"/>
    <property type="molecule type" value="Genomic_DNA"/>
</dbReference>
<sequence length="203" mass="22207">MKVFAFAALFASLVIAAPIQGNHEPLSSELSLDTPHSLDIGDWISKIKEWIQDHKDELKSDLFDEASESNEHGHHGHHGHHGGDWGHRHHDWQSFLSEMESLSGLDEEFSHPHFSHSKPEHPSEYHSDWHGGKPSDLPSGTPSDLPSGTPSDLPGGKPTDLPGSKPSDLPDEESSEASESSESGTSEEVYSTLDISVLDDLLD</sequence>
<comment type="caution">
    <text evidence="3">The sequence shown here is derived from an EMBL/GenBank/DDBJ whole genome shotgun (WGS) entry which is preliminary data.</text>
</comment>
<reference evidence="3" key="1">
    <citation type="submission" date="2022-07" db="EMBL/GenBank/DDBJ databases">
        <title>Phylogenomic reconstructions and comparative analyses of Kickxellomycotina fungi.</title>
        <authorList>
            <person name="Reynolds N.K."/>
            <person name="Stajich J.E."/>
            <person name="Barry K."/>
            <person name="Grigoriev I.V."/>
            <person name="Crous P."/>
            <person name="Smith M.E."/>
        </authorList>
    </citation>
    <scope>NUCLEOTIDE SEQUENCE</scope>
    <source>
        <strain evidence="3">NRRL 1566</strain>
    </source>
</reference>
<accession>A0A9W8I6K8</accession>
<feature type="signal peptide" evidence="2">
    <location>
        <begin position="1"/>
        <end position="16"/>
    </location>
</feature>